<evidence type="ECO:0000259" key="6">
    <source>
        <dbReference type="Pfam" id="PF26410"/>
    </source>
</evidence>
<feature type="non-terminal residue" evidence="7">
    <location>
        <position position="377"/>
    </location>
</feature>
<feature type="domain" description="Glycoside hydrolase family 5" evidence="6">
    <location>
        <begin position="14"/>
        <end position="132"/>
    </location>
</feature>
<comment type="catalytic activity">
    <reaction evidence="1">
        <text>Random hydrolysis of (1-&gt;4)-beta-D-mannosidic linkages in mannans, galactomannans and glucomannans.</text>
        <dbReference type="EC" id="3.2.1.78"/>
    </reaction>
</comment>
<comment type="caution">
    <text evidence="7">The sequence shown here is derived from an EMBL/GenBank/DDBJ whole genome shotgun (WGS) entry which is preliminary data.</text>
</comment>
<dbReference type="EMBL" id="JAVXUO010001488">
    <property type="protein sequence ID" value="KAK2981851.1"/>
    <property type="molecule type" value="Genomic_DNA"/>
</dbReference>
<comment type="similarity">
    <text evidence="2">Belongs to the glycosyl hydrolase 5 (cellulase A) family.</text>
</comment>
<dbReference type="SUPFAM" id="SSF51445">
    <property type="entry name" value="(Trans)glycosidases"/>
    <property type="match status" value="1"/>
</dbReference>
<proteinExistence type="inferred from homology"/>
<evidence type="ECO:0000313" key="7">
    <source>
        <dbReference type="EMBL" id="KAK2981851.1"/>
    </source>
</evidence>
<keyword evidence="8" id="KW-1185">Reference proteome</keyword>
<feature type="domain" description="Glycoside hydrolase family 5" evidence="6">
    <location>
        <begin position="159"/>
        <end position="312"/>
    </location>
</feature>
<protein>
    <recommendedName>
        <fullName evidence="3">mannan endo-1,4-beta-mannosidase</fullName>
        <ecNumber evidence="3">3.2.1.78</ecNumber>
    </recommendedName>
</protein>
<dbReference type="PANTHER" id="PTHR31451:SF54">
    <property type="entry name" value="MANNAN ENDO-1,4-BETA-MANNOSIDASE 6"/>
    <property type="match status" value="1"/>
</dbReference>
<dbReference type="Gene3D" id="3.20.20.80">
    <property type="entry name" value="Glycosidases"/>
    <property type="match status" value="2"/>
</dbReference>
<dbReference type="GO" id="GO:0016985">
    <property type="term" value="F:mannan endo-1,4-beta-mannosidase activity"/>
    <property type="evidence" value="ECO:0007669"/>
    <property type="project" value="UniProtKB-EC"/>
</dbReference>
<evidence type="ECO:0000256" key="4">
    <source>
        <dbReference type="ARBA" id="ARBA00022801"/>
    </source>
</evidence>
<dbReference type="InterPro" id="IPR017853">
    <property type="entry name" value="GH"/>
</dbReference>
<dbReference type="PANTHER" id="PTHR31451">
    <property type="match status" value="1"/>
</dbReference>
<dbReference type="Pfam" id="PF26410">
    <property type="entry name" value="GH5_mannosidase"/>
    <property type="match status" value="2"/>
</dbReference>
<evidence type="ECO:0000256" key="1">
    <source>
        <dbReference type="ARBA" id="ARBA00001678"/>
    </source>
</evidence>
<name>A0AA88RMA5_9ASTE</name>
<evidence type="ECO:0000256" key="3">
    <source>
        <dbReference type="ARBA" id="ARBA00012706"/>
    </source>
</evidence>
<dbReference type="InterPro" id="IPR001547">
    <property type="entry name" value="Glyco_hydro_5"/>
</dbReference>
<dbReference type="EC" id="3.2.1.78" evidence="3"/>
<evidence type="ECO:0000313" key="8">
    <source>
        <dbReference type="Proteomes" id="UP001187471"/>
    </source>
</evidence>
<evidence type="ECO:0000256" key="2">
    <source>
        <dbReference type="ARBA" id="ARBA00005641"/>
    </source>
</evidence>
<dbReference type="InterPro" id="IPR045053">
    <property type="entry name" value="MAN-like"/>
</dbReference>
<evidence type="ECO:0000256" key="5">
    <source>
        <dbReference type="ARBA" id="ARBA00023295"/>
    </source>
</evidence>
<dbReference type="AlphaFoldDB" id="A0AA88RMA5"/>
<organism evidence="7 8">
    <name type="scientific">Escallonia rubra</name>
    <dbReference type="NCBI Taxonomy" id="112253"/>
    <lineage>
        <taxon>Eukaryota</taxon>
        <taxon>Viridiplantae</taxon>
        <taxon>Streptophyta</taxon>
        <taxon>Embryophyta</taxon>
        <taxon>Tracheophyta</taxon>
        <taxon>Spermatophyta</taxon>
        <taxon>Magnoliopsida</taxon>
        <taxon>eudicotyledons</taxon>
        <taxon>Gunneridae</taxon>
        <taxon>Pentapetalae</taxon>
        <taxon>asterids</taxon>
        <taxon>campanulids</taxon>
        <taxon>Escalloniales</taxon>
        <taxon>Escalloniaceae</taxon>
        <taxon>Escallonia</taxon>
    </lineage>
</organism>
<sequence length="377" mass="42681">ISEVGDMEDDAWTLVQKKGNQFVINDQTFYVNGFNTYWLMVFAADQSTRGKVSEVFLQASSVGLTVCRTWAFNDGQYRALQKSPSVYDEDVFKALDFVVSEAKKYKIRLILSLTNNWDAYGGKSQYVKWGEAAGLNLTSDDDFFSHPTLRSYYKAHVKASVFIEWIEEMAVYVKRIDPKHLVEIGLEGFYGISTPNKTQFNPNTYAQQVGTDFIRNHQVLGIDFASVHIYADTWVSQSISNAHIEFTKSWMQAHIEDAENFLNMPVVFAEFGVSAKDPGYNSSFRDTLISTVYKTLLDSMKKGGSGGGSLLWQLFPEGTDYMNDGYAVVLSKSLSTSNIISLHSKRLVTFNSLCSWRCRWGCKKKHGLEMSPHQDEL</sequence>
<dbReference type="Proteomes" id="UP001187471">
    <property type="component" value="Unassembled WGS sequence"/>
</dbReference>
<accession>A0AA88RMA5</accession>
<reference evidence="7" key="1">
    <citation type="submission" date="2022-12" db="EMBL/GenBank/DDBJ databases">
        <title>Draft genome assemblies for two species of Escallonia (Escalloniales).</title>
        <authorList>
            <person name="Chanderbali A."/>
            <person name="Dervinis C."/>
            <person name="Anghel I."/>
            <person name="Soltis D."/>
            <person name="Soltis P."/>
            <person name="Zapata F."/>
        </authorList>
    </citation>
    <scope>NUCLEOTIDE SEQUENCE</scope>
    <source>
        <strain evidence="7">UCBG92.1500</strain>
        <tissue evidence="7">Leaf</tissue>
    </source>
</reference>
<keyword evidence="5" id="KW-0326">Glycosidase</keyword>
<keyword evidence="4" id="KW-0378">Hydrolase</keyword>
<gene>
    <name evidence="7" type="ORF">RJ640_010368</name>
</gene>
<dbReference type="FunFam" id="3.20.20.80:FF:000313">
    <property type="entry name" value="Uncharacterized protein"/>
    <property type="match status" value="1"/>
</dbReference>